<evidence type="ECO:0000313" key="1">
    <source>
        <dbReference type="EMBL" id="CAI0451159.1"/>
    </source>
</evidence>
<accession>A0AAV0MYD4</accession>
<dbReference type="Proteomes" id="UP001154282">
    <property type="component" value="Unassembled WGS sequence"/>
</dbReference>
<dbReference type="EMBL" id="CAMGYJ010000007">
    <property type="protein sequence ID" value="CAI0451159.1"/>
    <property type="molecule type" value="Genomic_DNA"/>
</dbReference>
<reference evidence="1" key="1">
    <citation type="submission" date="2022-08" db="EMBL/GenBank/DDBJ databases">
        <authorList>
            <person name="Gutierrez-Valencia J."/>
        </authorList>
    </citation>
    <scope>NUCLEOTIDE SEQUENCE</scope>
</reference>
<proteinExistence type="predicted"/>
<gene>
    <name evidence="1" type="ORF">LITE_LOCUS30773</name>
</gene>
<keyword evidence="2" id="KW-1185">Reference proteome</keyword>
<protein>
    <submittedName>
        <fullName evidence="1">Uncharacterized protein</fullName>
    </submittedName>
</protein>
<comment type="caution">
    <text evidence="1">The sequence shown here is derived from an EMBL/GenBank/DDBJ whole genome shotgun (WGS) entry which is preliminary data.</text>
</comment>
<name>A0AAV0MYD4_9ROSI</name>
<sequence length="10" mass="966">MGAGGSPPRH</sequence>
<organism evidence="1 2">
    <name type="scientific">Linum tenue</name>
    <dbReference type="NCBI Taxonomy" id="586396"/>
    <lineage>
        <taxon>Eukaryota</taxon>
        <taxon>Viridiplantae</taxon>
        <taxon>Streptophyta</taxon>
        <taxon>Embryophyta</taxon>
        <taxon>Tracheophyta</taxon>
        <taxon>Spermatophyta</taxon>
        <taxon>Magnoliopsida</taxon>
        <taxon>eudicotyledons</taxon>
        <taxon>Gunneridae</taxon>
        <taxon>Pentapetalae</taxon>
        <taxon>rosids</taxon>
        <taxon>fabids</taxon>
        <taxon>Malpighiales</taxon>
        <taxon>Linaceae</taxon>
        <taxon>Linum</taxon>
    </lineage>
</organism>
<evidence type="ECO:0000313" key="2">
    <source>
        <dbReference type="Proteomes" id="UP001154282"/>
    </source>
</evidence>